<dbReference type="InterPro" id="IPR039420">
    <property type="entry name" value="WalR-like"/>
</dbReference>
<feature type="modified residue" description="4-aspartylphosphate" evidence="2">
    <location>
        <position position="60"/>
    </location>
</feature>
<proteinExistence type="predicted"/>
<dbReference type="SMART" id="SM00862">
    <property type="entry name" value="Trans_reg_C"/>
    <property type="match status" value="1"/>
</dbReference>
<dbReference type="PANTHER" id="PTHR48111">
    <property type="entry name" value="REGULATOR OF RPOS"/>
    <property type="match status" value="1"/>
</dbReference>
<feature type="DNA-binding region" description="OmpR/PhoB-type" evidence="3">
    <location>
        <begin position="135"/>
        <end position="234"/>
    </location>
</feature>
<evidence type="ECO:0000259" key="4">
    <source>
        <dbReference type="PROSITE" id="PS50110"/>
    </source>
</evidence>
<accession>A0A540WR10</accession>
<organism evidence="6 7">
    <name type="scientific">Myxococcus llanfairpwllgwyngyllgogerychwyrndrobwllllantysiliogogogochensis</name>
    <dbReference type="NCBI Taxonomy" id="2590453"/>
    <lineage>
        <taxon>Bacteria</taxon>
        <taxon>Pseudomonadati</taxon>
        <taxon>Myxococcota</taxon>
        <taxon>Myxococcia</taxon>
        <taxon>Myxococcales</taxon>
        <taxon>Cystobacterineae</taxon>
        <taxon>Myxococcaceae</taxon>
        <taxon>Myxococcus</taxon>
    </lineage>
</organism>
<dbReference type="SUPFAM" id="SSF52172">
    <property type="entry name" value="CheY-like"/>
    <property type="match status" value="1"/>
</dbReference>
<dbReference type="InterPro" id="IPR016032">
    <property type="entry name" value="Sig_transdc_resp-reg_C-effctor"/>
</dbReference>
<evidence type="ECO:0000259" key="5">
    <source>
        <dbReference type="PROSITE" id="PS51755"/>
    </source>
</evidence>
<dbReference type="InterPro" id="IPR011006">
    <property type="entry name" value="CheY-like_superfamily"/>
</dbReference>
<dbReference type="Pfam" id="PF00486">
    <property type="entry name" value="Trans_reg_C"/>
    <property type="match status" value="1"/>
</dbReference>
<dbReference type="OrthoDB" id="368799at2"/>
<dbReference type="SUPFAM" id="SSF46894">
    <property type="entry name" value="C-terminal effector domain of the bipartite response regulators"/>
    <property type="match status" value="1"/>
</dbReference>
<keyword evidence="2" id="KW-0597">Phosphoprotein</keyword>
<dbReference type="PANTHER" id="PTHR48111:SF47">
    <property type="entry name" value="TRANSCRIPTIONAL REGULATORY PROTEIN RSTA"/>
    <property type="match status" value="1"/>
</dbReference>
<dbReference type="CDD" id="cd00383">
    <property type="entry name" value="trans_reg_C"/>
    <property type="match status" value="1"/>
</dbReference>
<evidence type="ECO:0000256" key="1">
    <source>
        <dbReference type="ARBA" id="ARBA00023125"/>
    </source>
</evidence>
<comment type="caution">
    <text evidence="6">The sequence shown here is derived from an EMBL/GenBank/DDBJ whole genome shotgun (WGS) entry which is preliminary data.</text>
</comment>
<evidence type="ECO:0000313" key="7">
    <source>
        <dbReference type="Proteomes" id="UP000315369"/>
    </source>
</evidence>
<keyword evidence="1 3" id="KW-0238">DNA-binding</keyword>
<reference evidence="6 7" key="1">
    <citation type="submission" date="2019-06" db="EMBL/GenBank/DDBJ databases">
        <authorList>
            <person name="Livingstone P."/>
            <person name="Whitworth D."/>
        </authorList>
    </citation>
    <scope>NUCLEOTIDE SEQUENCE [LARGE SCALE GENOMIC DNA]</scope>
    <source>
        <strain evidence="6 7">AM401</strain>
    </source>
</reference>
<evidence type="ECO:0000256" key="2">
    <source>
        <dbReference type="PROSITE-ProRule" id="PRU00169"/>
    </source>
</evidence>
<evidence type="ECO:0000256" key="3">
    <source>
        <dbReference type="PROSITE-ProRule" id="PRU01091"/>
    </source>
</evidence>
<dbReference type="SMART" id="SM00448">
    <property type="entry name" value="REC"/>
    <property type="match status" value="1"/>
</dbReference>
<feature type="domain" description="OmpR/PhoB-type" evidence="5">
    <location>
        <begin position="135"/>
        <end position="234"/>
    </location>
</feature>
<sequence>MELKSQTSTPRVFIVDDDTQLTAMVADYLRMHGFTAECEVSGDRAVPRILAARPDLVVLDVMLPGKDGFTVCRELRGAYPGPILMLTGRGAEVDEVVGLESGADDYLPKPVSPRVLLARLRALLRRTSTAPVPEPGPVRVGELTVDPARRTAHLRGAALDLTSGELDVLFLLMTHAGQVVTRQLMYQRLRGVEQDDIDRSVDLRVSRLRHKLREASGEADVIKTVRGVGYLFTVS</sequence>
<dbReference type="InterPro" id="IPR001789">
    <property type="entry name" value="Sig_transdc_resp-reg_receiver"/>
</dbReference>
<dbReference type="Gene3D" id="6.10.250.690">
    <property type="match status" value="1"/>
</dbReference>
<dbReference type="InterPro" id="IPR036388">
    <property type="entry name" value="WH-like_DNA-bd_sf"/>
</dbReference>
<dbReference type="RefSeq" id="WP_141646804.1">
    <property type="nucleotide sequence ID" value="NZ_VIFM01000188.1"/>
</dbReference>
<dbReference type="Gene3D" id="1.10.10.10">
    <property type="entry name" value="Winged helix-like DNA-binding domain superfamily/Winged helix DNA-binding domain"/>
    <property type="match status" value="1"/>
</dbReference>
<dbReference type="Gene3D" id="3.40.50.2300">
    <property type="match status" value="1"/>
</dbReference>
<dbReference type="GO" id="GO:0005829">
    <property type="term" value="C:cytosol"/>
    <property type="evidence" value="ECO:0007669"/>
    <property type="project" value="TreeGrafter"/>
</dbReference>
<dbReference type="GO" id="GO:0032993">
    <property type="term" value="C:protein-DNA complex"/>
    <property type="evidence" value="ECO:0007669"/>
    <property type="project" value="TreeGrafter"/>
</dbReference>
<name>A0A540WR10_9BACT</name>
<evidence type="ECO:0000313" key="6">
    <source>
        <dbReference type="EMBL" id="TQF11449.1"/>
    </source>
</evidence>
<keyword evidence="7" id="KW-1185">Reference proteome</keyword>
<dbReference type="Pfam" id="PF00072">
    <property type="entry name" value="Response_reg"/>
    <property type="match status" value="1"/>
</dbReference>
<feature type="domain" description="Response regulatory" evidence="4">
    <location>
        <begin position="11"/>
        <end position="124"/>
    </location>
</feature>
<dbReference type="AlphaFoldDB" id="A0A540WR10"/>
<gene>
    <name evidence="6" type="ORF">FJV41_34215</name>
</gene>
<dbReference type="Proteomes" id="UP000315369">
    <property type="component" value="Unassembled WGS sequence"/>
</dbReference>
<dbReference type="GO" id="GO:0000976">
    <property type="term" value="F:transcription cis-regulatory region binding"/>
    <property type="evidence" value="ECO:0007669"/>
    <property type="project" value="TreeGrafter"/>
</dbReference>
<protein>
    <submittedName>
        <fullName evidence="6">Response regulator</fullName>
    </submittedName>
</protein>
<dbReference type="GO" id="GO:0006355">
    <property type="term" value="P:regulation of DNA-templated transcription"/>
    <property type="evidence" value="ECO:0007669"/>
    <property type="project" value="InterPro"/>
</dbReference>
<dbReference type="GO" id="GO:0000156">
    <property type="term" value="F:phosphorelay response regulator activity"/>
    <property type="evidence" value="ECO:0007669"/>
    <property type="project" value="TreeGrafter"/>
</dbReference>
<dbReference type="InterPro" id="IPR001867">
    <property type="entry name" value="OmpR/PhoB-type_DNA-bd"/>
</dbReference>
<dbReference type="EMBL" id="VIFM01000188">
    <property type="protein sequence ID" value="TQF11449.1"/>
    <property type="molecule type" value="Genomic_DNA"/>
</dbReference>
<dbReference type="PROSITE" id="PS51755">
    <property type="entry name" value="OMPR_PHOB"/>
    <property type="match status" value="1"/>
</dbReference>
<dbReference type="PROSITE" id="PS50110">
    <property type="entry name" value="RESPONSE_REGULATORY"/>
    <property type="match status" value="1"/>
</dbReference>